<accession>A0AC34RK44</accession>
<evidence type="ECO:0000313" key="2">
    <source>
        <dbReference type="WBParaSite" id="JU765_v2.g7695.t1"/>
    </source>
</evidence>
<evidence type="ECO:0000313" key="1">
    <source>
        <dbReference type="Proteomes" id="UP000887576"/>
    </source>
</evidence>
<dbReference type="Proteomes" id="UP000887576">
    <property type="component" value="Unplaced"/>
</dbReference>
<proteinExistence type="predicted"/>
<dbReference type="WBParaSite" id="JU765_v2.g7695.t1">
    <property type="protein sequence ID" value="JU765_v2.g7695.t1"/>
    <property type="gene ID" value="JU765_v2.g7695"/>
</dbReference>
<sequence length="640" mass="71082">MEKKSPTLKRVTPSPDLDSSVPITFVVSTDGSLDISHLGVSKISERQLKNSVDSAKVLSINLSHNKFVSLDFLKLFTNCHTVDASNNQLKRLLYFAFLKRTLKHLNVSHNRITDVERFLSFMTQLDFLDLSFNSLSVFPSINDLQKLSILDLSNNQITHLPPLKSLLNLKTLKMNSNNVTTLNTLSNALPTSLITFEIAENQIQDLTEVSYLKNLPNLVQFSFHGNPAVGEVQKYNYRPYIVSKQLNIEAIDGSTVSDDERLVAEHLHIHKKISPLVPGEGKHALLVSLLEAESPKDESLVLTPKMMAVRHEFLMNKSMDLSNTTPGRDVGAVQMVSNHIADESTVILPPMKFSRYSVSNIFSTDEMSGSSNSTVVMSESLSQILDLQCPIIADQRMDRADSAPTMETFTAISTPSPMKEPEAPPTTKLQFVNQQSPTQSWTKIIKEPPLSSRVHEKTEGEEDLVNQSTDVMNRSFSHLPGISSNSRNLMNGTEYAEMKAEIQELKAVNNKLINEMNELKKKMNAVGQPMNHLQLLLPMPTDLRISKFNKSLVLKWKTAVPVQPVITSFAAYIDGKYIGTIPGNSISATINGNLQPGQVIGLEAISPMGVHSVRAEYVYEPNDDKENVFAEVLPASSRTV</sequence>
<organism evidence="1 2">
    <name type="scientific">Panagrolaimus sp. JU765</name>
    <dbReference type="NCBI Taxonomy" id="591449"/>
    <lineage>
        <taxon>Eukaryota</taxon>
        <taxon>Metazoa</taxon>
        <taxon>Ecdysozoa</taxon>
        <taxon>Nematoda</taxon>
        <taxon>Chromadorea</taxon>
        <taxon>Rhabditida</taxon>
        <taxon>Tylenchina</taxon>
        <taxon>Panagrolaimomorpha</taxon>
        <taxon>Panagrolaimoidea</taxon>
        <taxon>Panagrolaimidae</taxon>
        <taxon>Panagrolaimus</taxon>
    </lineage>
</organism>
<protein>
    <submittedName>
        <fullName evidence="2">Leucine rich repeat protein</fullName>
    </submittedName>
</protein>
<reference evidence="2" key="1">
    <citation type="submission" date="2022-11" db="UniProtKB">
        <authorList>
            <consortium name="WormBaseParasite"/>
        </authorList>
    </citation>
    <scope>IDENTIFICATION</scope>
</reference>
<name>A0AC34RK44_9BILA</name>